<dbReference type="Gene3D" id="3.30.700.10">
    <property type="entry name" value="Glycoprotein, Type 4 Pilin"/>
    <property type="match status" value="1"/>
</dbReference>
<evidence type="ECO:0000313" key="2">
    <source>
        <dbReference type="EMBL" id="AVO35702.1"/>
    </source>
</evidence>
<dbReference type="NCBIfam" id="TIGR02532">
    <property type="entry name" value="IV_pilin_GFxxxE"/>
    <property type="match status" value="1"/>
</dbReference>
<dbReference type="SUPFAM" id="SSF54523">
    <property type="entry name" value="Pili subunits"/>
    <property type="match status" value="1"/>
</dbReference>
<keyword evidence="1" id="KW-1133">Transmembrane helix</keyword>
<protein>
    <submittedName>
        <fullName evidence="2">Prepilin-type cleavage/methylation domain-containing protein</fullName>
    </submittedName>
</protein>
<dbReference type="InterPro" id="IPR012902">
    <property type="entry name" value="N_methyl_site"/>
</dbReference>
<dbReference type="PANTHER" id="PTHR30093:SF47">
    <property type="entry name" value="TYPE IV PILUS NON-CORE MINOR PILIN PILE"/>
    <property type="match status" value="1"/>
</dbReference>
<dbReference type="GO" id="GO:0043683">
    <property type="term" value="P:type IV pilus assembly"/>
    <property type="evidence" value="ECO:0007669"/>
    <property type="project" value="InterPro"/>
</dbReference>
<feature type="transmembrane region" description="Helical" evidence="1">
    <location>
        <begin position="12"/>
        <end position="33"/>
    </location>
</feature>
<dbReference type="AlphaFoldDB" id="A0A2S0MIJ4"/>
<dbReference type="InterPro" id="IPR031982">
    <property type="entry name" value="PilE-like"/>
</dbReference>
<dbReference type="RefSeq" id="WP_106704248.1">
    <property type="nucleotide sequence ID" value="NZ_CP027666.1"/>
</dbReference>
<evidence type="ECO:0000256" key="1">
    <source>
        <dbReference type="SAM" id="Phobius"/>
    </source>
</evidence>
<reference evidence="2 3" key="1">
    <citation type="submission" date="2018-03" db="EMBL/GenBank/DDBJ databases">
        <title>Genome sequencing of Ottowia sp.</title>
        <authorList>
            <person name="Kim S.-J."/>
            <person name="Heo J."/>
            <person name="Kwon S.-W."/>
        </authorList>
    </citation>
    <scope>NUCLEOTIDE SEQUENCE [LARGE SCALE GENOMIC DNA]</scope>
    <source>
        <strain evidence="2 3">KADR8-3</strain>
    </source>
</reference>
<dbReference type="OrthoDB" id="8592370at2"/>
<evidence type="ECO:0000313" key="3">
    <source>
        <dbReference type="Proteomes" id="UP000239709"/>
    </source>
</evidence>
<proteinExistence type="predicted"/>
<dbReference type="Pfam" id="PF16732">
    <property type="entry name" value="ComP_DUS"/>
    <property type="match status" value="1"/>
</dbReference>
<dbReference type="InterPro" id="IPR045584">
    <property type="entry name" value="Pilin-like"/>
</dbReference>
<dbReference type="Proteomes" id="UP000239709">
    <property type="component" value="Chromosome"/>
</dbReference>
<accession>A0A2S0MIJ4</accession>
<dbReference type="KEGG" id="otk:C6570_16830"/>
<keyword evidence="3" id="KW-1185">Reference proteome</keyword>
<dbReference type="Pfam" id="PF07963">
    <property type="entry name" value="N_methyl"/>
    <property type="match status" value="1"/>
</dbReference>
<gene>
    <name evidence="2" type="ORF">C6570_16830</name>
</gene>
<keyword evidence="1" id="KW-0812">Transmembrane</keyword>
<sequence length="165" mass="18586">MTKPHRQDGFTLLELMITVAIIAILASIAYPSYQEYVAKSRRATLVGLLQQGQQWMERFYTENYRYDETDNRQGGGKIKVTDKSQFPSWFSVSPKPGDGGPVYEIAVTAGSRDAYSIKATRKTGTGMANDRCGDYVIDQYGRKKLENYDAAKFSTHALALAYCWK</sequence>
<name>A0A2S0MIJ4_9BURK</name>
<dbReference type="EMBL" id="CP027666">
    <property type="protein sequence ID" value="AVO35702.1"/>
    <property type="molecule type" value="Genomic_DNA"/>
</dbReference>
<dbReference type="PANTHER" id="PTHR30093">
    <property type="entry name" value="GENERAL SECRETION PATHWAY PROTEIN G"/>
    <property type="match status" value="1"/>
</dbReference>
<keyword evidence="1" id="KW-0472">Membrane</keyword>
<organism evidence="2 3">
    <name type="scientific">Ottowia oryzae</name>
    <dbReference type="NCBI Taxonomy" id="2109914"/>
    <lineage>
        <taxon>Bacteria</taxon>
        <taxon>Pseudomonadati</taxon>
        <taxon>Pseudomonadota</taxon>
        <taxon>Betaproteobacteria</taxon>
        <taxon>Burkholderiales</taxon>
        <taxon>Comamonadaceae</taxon>
        <taxon>Ottowia</taxon>
    </lineage>
</organism>